<dbReference type="Proteomes" id="UP000246078">
    <property type="component" value="Unassembled WGS sequence"/>
</dbReference>
<keyword evidence="2" id="KW-0963">Cytoplasm</keyword>
<dbReference type="InterPro" id="IPR003959">
    <property type="entry name" value="ATPase_AAA_core"/>
</dbReference>
<dbReference type="VEuPathDB" id="TriTrypDB:C3747_249g20"/>
<dbReference type="VEuPathDB" id="TriTrypDB:TcCL_ESM05297"/>
<feature type="compositionally biased region" description="Basic and acidic residues" evidence="5">
    <location>
        <begin position="25"/>
        <end position="42"/>
    </location>
</feature>
<dbReference type="EMBL" id="PRFC01000249">
    <property type="protein sequence ID" value="PWU96877.1"/>
    <property type="molecule type" value="Genomic_DNA"/>
</dbReference>
<dbReference type="InterPro" id="IPR050168">
    <property type="entry name" value="AAA_ATPase_domain"/>
</dbReference>
<organism evidence="7 8">
    <name type="scientific">Trypanosoma cruzi</name>
    <dbReference type="NCBI Taxonomy" id="5693"/>
    <lineage>
        <taxon>Eukaryota</taxon>
        <taxon>Discoba</taxon>
        <taxon>Euglenozoa</taxon>
        <taxon>Kinetoplastea</taxon>
        <taxon>Metakinetoplastina</taxon>
        <taxon>Trypanosomatida</taxon>
        <taxon>Trypanosomatidae</taxon>
        <taxon>Trypanosoma</taxon>
        <taxon>Schizotrypanum</taxon>
    </lineage>
</organism>
<sequence>MGPKKARYKPPIRPNADGTGFVRESAGKMEETPTRERGREGHPGLGAVRLSLDLSTPPCMGPSDVSGAALSLQIRSNNSLPSNEARLSPSSFRALGIVSGAVLHIVAGNSKAYAEAFISSSCHAQTIELANEVAAALADKQANVSVMKQPLPSAPLDLVVLEIAFDPPEETAAMQLEGSVKLPFLQVRSAFRRQYRNRLVYRGMRAIVRVATQPFCVEVVQCVQFGADVKDQRKKKQIQAMLGFLLDCTVIRDGGCEIHIENESSENSQDLLKGTCNLQHVLVLGESGTGKSRFLQQEGRDAATLKCRHVETILVQELPQGEMSDVSTATVLREAFARSKVAAPSTVLIDDLHLICGTKGSSTAGSLWAATVVAATLKEELDDIWGRRLDVCVIASATSTESLDRSLLTPERFGKRVTLLTPGSAEERYVCLKTCLKERDALDSVSEETLLTVSQEAHGFTQCDLARLVEVAMVENFKMTGNVAVSDEALLAAAKLVRPSALKQFEVSVPNVTWNDIGGSEDAKKTLQDCVAWCLGKQQWIFRKFKLSPPQGVLLYGPPGCSKTMLAKALANESKMNFISVKGPEVFSKWVGDSEKAVRDIFTRARAVAPCVIFIDELDGMCAHRGSGGVSDRVISQFLTELDGLPAALNEKSDALVFVAATNRPDNIDTAVLRPGRIDRKVYVGLPDVSERRAIVSIHFARIPVATDLDADYVANRTEGYSGAEVVAVVKEAAFLRVTMDAKAAHITREDVDAALQKVRPRISPSDVAWYKRWSMGRSLALR</sequence>
<evidence type="ECO:0000313" key="8">
    <source>
        <dbReference type="Proteomes" id="UP000246078"/>
    </source>
</evidence>
<dbReference type="FunFam" id="3.40.50.300:FF:000567">
    <property type="entry name" value="ATPase, AAA family protein"/>
    <property type="match status" value="1"/>
</dbReference>
<dbReference type="SMART" id="SM00382">
    <property type="entry name" value="AAA"/>
    <property type="match status" value="2"/>
</dbReference>
<dbReference type="VEuPathDB" id="TriTrypDB:TcG_10736"/>
<reference evidence="7 8" key="1">
    <citation type="journal article" date="2018" name="Microb. Genom.">
        <title>Expanding an expanded genome: long-read sequencing of Trypanosoma cruzi.</title>
        <authorList>
            <person name="Berna L."/>
            <person name="Rodriguez M."/>
            <person name="Chiribao M.L."/>
            <person name="Parodi-Talice A."/>
            <person name="Pita S."/>
            <person name="Rijo G."/>
            <person name="Alvarez-Valin F."/>
            <person name="Robello C."/>
        </authorList>
    </citation>
    <scope>NUCLEOTIDE SEQUENCE [LARGE SCALE GENOMIC DNA]</scope>
    <source>
        <strain evidence="7 8">TCC</strain>
    </source>
</reference>
<accession>A0A2V2VKD1</accession>
<evidence type="ECO:0000259" key="6">
    <source>
        <dbReference type="SMART" id="SM00382"/>
    </source>
</evidence>
<dbReference type="VEuPathDB" id="TriTrypDB:TCSYLVIO_003284"/>
<evidence type="ECO:0000256" key="4">
    <source>
        <dbReference type="ARBA" id="ARBA00022840"/>
    </source>
</evidence>
<dbReference type="InterPro" id="IPR025662">
    <property type="entry name" value="Sigma_54_int_dom_ATP-bd_1"/>
</dbReference>
<dbReference type="VEuPathDB" id="TriTrypDB:C4B63_18g289"/>
<dbReference type="InterPro" id="IPR041569">
    <property type="entry name" value="AAA_lid_3"/>
</dbReference>
<feature type="domain" description="AAA+ ATPase" evidence="6">
    <location>
        <begin position="549"/>
        <end position="688"/>
    </location>
</feature>
<dbReference type="Gene3D" id="3.40.50.300">
    <property type="entry name" value="P-loop containing nucleotide triphosphate hydrolases"/>
    <property type="match status" value="2"/>
</dbReference>
<dbReference type="VEuPathDB" id="TriTrypDB:TCDM_12554"/>
<evidence type="ECO:0000256" key="1">
    <source>
        <dbReference type="ARBA" id="ARBA00004496"/>
    </source>
</evidence>
<dbReference type="VEuPathDB" id="TriTrypDB:Tc_MARK_2000"/>
<dbReference type="GO" id="GO:0005524">
    <property type="term" value="F:ATP binding"/>
    <property type="evidence" value="ECO:0007669"/>
    <property type="project" value="UniProtKB-KW"/>
</dbReference>
<dbReference type="VEuPathDB" id="TriTrypDB:TcCLB.511745.20"/>
<evidence type="ECO:0000256" key="5">
    <source>
        <dbReference type="SAM" id="MobiDB-lite"/>
    </source>
</evidence>
<name>A0A2V2VKD1_TRYCR</name>
<dbReference type="PANTHER" id="PTHR23077">
    <property type="entry name" value="AAA-FAMILY ATPASE"/>
    <property type="match status" value="1"/>
</dbReference>
<evidence type="ECO:0000313" key="7">
    <source>
        <dbReference type="EMBL" id="PWU96877.1"/>
    </source>
</evidence>
<dbReference type="PROSITE" id="PS00675">
    <property type="entry name" value="SIGMA54_INTERACT_1"/>
    <property type="match status" value="1"/>
</dbReference>
<keyword evidence="4" id="KW-0067">ATP-binding</keyword>
<dbReference type="InterPro" id="IPR027417">
    <property type="entry name" value="P-loop_NTPase"/>
</dbReference>
<dbReference type="GO" id="GO:0016887">
    <property type="term" value="F:ATP hydrolysis activity"/>
    <property type="evidence" value="ECO:0007669"/>
    <property type="project" value="InterPro"/>
</dbReference>
<keyword evidence="3" id="KW-0547">Nucleotide-binding</keyword>
<evidence type="ECO:0000256" key="3">
    <source>
        <dbReference type="ARBA" id="ARBA00022741"/>
    </source>
</evidence>
<dbReference type="VEuPathDB" id="TriTrypDB:BCY84_01067"/>
<dbReference type="GO" id="GO:0005737">
    <property type="term" value="C:cytoplasm"/>
    <property type="evidence" value="ECO:0007669"/>
    <property type="project" value="UniProtKB-SubCell"/>
</dbReference>
<dbReference type="Gene3D" id="1.10.8.60">
    <property type="match status" value="2"/>
</dbReference>
<dbReference type="VEuPathDB" id="TriTrypDB:TcBrA4_0028540"/>
<feature type="domain" description="AAA+ ATPase" evidence="6">
    <location>
        <begin position="277"/>
        <end position="423"/>
    </location>
</feature>
<comment type="subcellular location">
    <subcellularLocation>
        <location evidence="1">Cytoplasm</location>
    </subcellularLocation>
</comment>
<evidence type="ECO:0000256" key="2">
    <source>
        <dbReference type="ARBA" id="ARBA00022490"/>
    </source>
</evidence>
<comment type="caution">
    <text evidence="7">The sequence shown here is derived from an EMBL/GenBank/DDBJ whole genome shotgun (WGS) entry which is preliminary data.</text>
</comment>
<protein>
    <submittedName>
        <fullName evidence="7">Putative AAA ATPase</fullName>
    </submittedName>
</protein>
<dbReference type="InterPro" id="IPR003593">
    <property type="entry name" value="AAA+_ATPase"/>
</dbReference>
<dbReference type="SUPFAM" id="SSF52540">
    <property type="entry name" value="P-loop containing nucleoside triphosphate hydrolases"/>
    <property type="match status" value="2"/>
</dbReference>
<dbReference type="PANTHER" id="PTHR23077:SF27">
    <property type="entry name" value="ATPASE FAMILY GENE 2 PROTEIN HOMOLOG A"/>
    <property type="match status" value="1"/>
</dbReference>
<dbReference type="VEuPathDB" id="TriTrypDB:TcCLB.509733.170"/>
<dbReference type="AlphaFoldDB" id="A0A2V2VKD1"/>
<feature type="compositionally biased region" description="Basic residues" evidence="5">
    <location>
        <begin position="1"/>
        <end position="10"/>
    </location>
</feature>
<dbReference type="Pfam" id="PF00004">
    <property type="entry name" value="AAA"/>
    <property type="match status" value="2"/>
</dbReference>
<dbReference type="VEuPathDB" id="TriTrypDB:TcYC6_0097540"/>
<feature type="region of interest" description="Disordered" evidence="5">
    <location>
        <begin position="1"/>
        <end position="46"/>
    </location>
</feature>
<gene>
    <name evidence="7" type="ORF">C3747_249g20</name>
</gene>
<proteinExistence type="predicted"/>
<dbReference type="Pfam" id="PF17862">
    <property type="entry name" value="AAA_lid_3"/>
    <property type="match status" value="1"/>
</dbReference>
<dbReference type="VEuPathDB" id="TriTrypDB:ECC02_000073"/>